<evidence type="ECO:0000256" key="6">
    <source>
        <dbReference type="ARBA" id="ARBA00023180"/>
    </source>
</evidence>
<feature type="active site" description="Charge relay system" evidence="8">
    <location>
        <position position="373"/>
    </location>
</feature>
<evidence type="ECO:0000256" key="3">
    <source>
        <dbReference type="ARBA" id="ARBA00022801"/>
    </source>
</evidence>
<evidence type="ECO:0000256" key="5">
    <source>
        <dbReference type="ARBA" id="ARBA00023098"/>
    </source>
</evidence>
<evidence type="ECO:0000256" key="9">
    <source>
        <dbReference type="SAM" id="SignalP"/>
    </source>
</evidence>
<feature type="active site" description="Charge relay system" evidence="8">
    <location>
        <position position="343"/>
    </location>
</feature>
<evidence type="ECO:0000313" key="11">
    <source>
        <dbReference type="EMBL" id="CAI8032083.1"/>
    </source>
</evidence>
<dbReference type="Pfam" id="PF04083">
    <property type="entry name" value="Abhydro_lipase"/>
    <property type="match status" value="1"/>
</dbReference>
<dbReference type="InterPro" id="IPR006693">
    <property type="entry name" value="AB_hydrolase_lipase"/>
</dbReference>
<dbReference type="PANTHER" id="PTHR11005">
    <property type="entry name" value="LYSOSOMAL ACID LIPASE-RELATED"/>
    <property type="match status" value="1"/>
</dbReference>
<evidence type="ECO:0000256" key="7">
    <source>
        <dbReference type="PIRNR" id="PIRNR000862"/>
    </source>
</evidence>
<sequence>MMAGSRAVLEVVLVTSILAVVGSVDPEVHMDAIELIKSKGYPAERHYVTTPDGYILQMHRIPYSKNANGSSNITRPVFFLQHGLLCSSTNWLTNLANESFAFILSDAGFDVWMGNVRGNTYSRNHTHLTVHDKAFWNFSFDQHSLIDLPAMLTKTMEISTQNKLFYAGHSQGTIMGFAGFTANKTLADHITAFFALAPVTTVKDVKGLFAAVEYVYKPLEYLFNLFGEGEFSPNDEFIDWAADYICPLDIEIEELCRDVIFLICGFDVSNINVTRIPVYYSHTPAGTSVKNIVHYAKEMKSGKFRKYDYGTEGNLKAYGTREPPNYNTSELSVPTALFSGGHDWLADPDDVARLVPQIKDTVFNHTNISYYEHLDFIWGLDARYKVYDPIIEMTKKFL</sequence>
<proteinExistence type="inferred from homology"/>
<organism evidence="11 12">
    <name type="scientific">Geodia barretti</name>
    <name type="common">Barrett's horny sponge</name>
    <dbReference type="NCBI Taxonomy" id="519541"/>
    <lineage>
        <taxon>Eukaryota</taxon>
        <taxon>Metazoa</taxon>
        <taxon>Porifera</taxon>
        <taxon>Demospongiae</taxon>
        <taxon>Heteroscleromorpha</taxon>
        <taxon>Tetractinellida</taxon>
        <taxon>Astrophorina</taxon>
        <taxon>Geodiidae</taxon>
        <taxon>Geodia</taxon>
    </lineage>
</organism>
<evidence type="ECO:0000256" key="4">
    <source>
        <dbReference type="ARBA" id="ARBA00022963"/>
    </source>
</evidence>
<evidence type="ECO:0000256" key="2">
    <source>
        <dbReference type="ARBA" id="ARBA00022729"/>
    </source>
</evidence>
<dbReference type="AlphaFoldDB" id="A0AA35SLI9"/>
<keyword evidence="3 7" id="KW-0378">Hydrolase</keyword>
<feature type="chain" id="PRO_5041237850" description="Lipase" evidence="9">
    <location>
        <begin position="24"/>
        <end position="398"/>
    </location>
</feature>
<protein>
    <recommendedName>
        <fullName evidence="7">Lipase</fullName>
    </recommendedName>
</protein>
<comment type="similarity">
    <text evidence="1 7">Belongs to the AB hydrolase superfamily. Lipase family.</text>
</comment>
<keyword evidence="5" id="KW-0443">Lipid metabolism</keyword>
<keyword evidence="12" id="KW-1185">Reference proteome</keyword>
<feature type="active site" description="Nucleophile" evidence="8">
    <location>
        <position position="170"/>
    </location>
</feature>
<evidence type="ECO:0000313" key="12">
    <source>
        <dbReference type="Proteomes" id="UP001174909"/>
    </source>
</evidence>
<accession>A0AA35SLI9</accession>
<keyword evidence="2 9" id="KW-0732">Signal</keyword>
<dbReference type="GO" id="GO:0016042">
    <property type="term" value="P:lipid catabolic process"/>
    <property type="evidence" value="ECO:0007669"/>
    <property type="project" value="UniProtKB-KW"/>
</dbReference>
<comment type="caution">
    <text evidence="11">The sequence shown here is derived from an EMBL/GenBank/DDBJ whole genome shotgun (WGS) entry which is preliminary data.</text>
</comment>
<gene>
    <name evidence="11" type="ORF">GBAR_LOCUS18169</name>
</gene>
<dbReference type="InterPro" id="IPR025483">
    <property type="entry name" value="Lipase_euk"/>
</dbReference>
<dbReference type="Gene3D" id="3.40.50.1820">
    <property type="entry name" value="alpha/beta hydrolase"/>
    <property type="match status" value="1"/>
</dbReference>
<dbReference type="InterPro" id="IPR029058">
    <property type="entry name" value="AB_hydrolase_fold"/>
</dbReference>
<feature type="signal peptide" evidence="9">
    <location>
        <begin position="1"/>
        <end position="23"/>
    </location>
</feature>
<keyword evidence="6" id="KW-0325">Glycoprotein</keyword>
<dbReference type="FunFam" id="3.40.50.1820:FF:000021">
    <property type="entry name" value="Lipase"/>
    <property type="match status" value="1"/>
</dbReference>
<dbReference type="EMBL" id="CASHTH010002584">
    <property type="protein sequence ID" value="CAI8032083.1"/>
    <property type="molecule type" value="Genomic_DNA"/>
</dbReference>
<evidence type="ECO:0000259" key="10">
    <source>
        <dbReference type="Pfam" id="PF04083"/>
    </source>
</evidence>
<feature type="domain" description="Partial AB-hydrolase lipase" evidence="10">
    <location>
        <begin position="34"/>
        <end position="95"/>
    </location>
</feature>
<dbReference type="PIRSF" id="PIRSF000862">
    <property type="entry name" value="Steryl_ester_lip"/>
    <property type="match status" value="1"/>
</dbReference>
<dbReference type="Proteomes" id="UP001174909">
    <property type="component" value="Unassembled WGS sequence"/>
</dbReference>
<dbReference type="SUPFAM" id="SSF53474">
    <property type="entry name" value="alpha/beta-Hydrolases"/>
    <property type="match status" value="1"/>
</dbReference>
<evidence type="ECO:0000256" key="1">
    <source>
        <dbReference type="ARBA" id="ARBA00010701"/>
    </source>
</evidence>
<keyword evidence="4 7" id="KW-0442">Lipid degradation</keyword>
<reference evidence="11" key="1">
    <citation type="submission" date="2023-03" db="EMBL/GenBank/DDBJ databases">
        <authorList>
            <person name="Steffen K."/>
            <person name="Cardenas P."/>
        </authorList>
    </citation>
    <scope>NUCLEOTIDE SEQUENCE</scope>
</reference>
<evidence type="ECO:0000256" key="8">
    <source>
        <dbReference type="PIRSR" id="PIRSR000862-1"/>
    </source>
</evidence>
<dbReference type="GO" id="GO:0016788">
    <property type="term" value="F:hydrolase activity, acting on ester bonds"/>
    <property type="evidence" value="ECO:0007669"/>
    <property type="project" value="InterPro"/>
</dbReference>
<name>A0AA35SLI9_GEOBA</name>